<proteinExistence type="predicted"/>
<dbReference type="AlphaFoldDB" id="A0ABD1UMD8"/>
<sequence length="122" mass="13937">MENTEEEMHFLNDNSNAADSITAEDIEHLNSNGLPSKRKQSKTPYAVVRRSIRLMSSVRPIRSQVIDPVVQRVNLVDSEKEEEPNVKQVSANPIMVERNAEENVDHLVRSIHKHKPKAAFRL</sequence>
<feature type="compositionally biased region" description="Basic and acidic residues" evidence="1">
    <location>
        <begin position="1"/>
        <end position="10"/>
    </location>
</feature>
<evidence type="ECO:0000256" key="1">
    <source>
        <dbReference type="SAM" id="MobiDB-lite"/>
    </source>
</evidence>
<feature type="region of interest" description="Disordered" evidence="1">
    <location>
        <begin position="1"/>
        <end position="45"/>
    </location>
</feature>
<comment type="caution">
    <text evidence="2">The sequence shown here is derived from an EMBL/GenBank/DDBJ whole genome shotgun (WGS) entry which is preliminary data.</text>
</comment>
<dbReference type="PANTHER" id="PTHR38936">
    <property type="entry name" value="TITIN-LIKE ISOFORM X2"/>
    <property type="match status" value="1"/>
</dbReference>
<accession>A0ABD1UMD8</accession>
<dbReference type="Proteomes" id="UP001604336">
    <property type="component" value="Unassembled WGS sequence"/>
</dbReference>
<gene>
    <name evidence="2" type="ORF">Adt_11280</name>
</gene>
<protein>
    <submittedName>
        <fullName evidence="2">Uncharacterized protein</fullName>
    </submittedName>
</protein>
<evidence type="ECO:0000313" key="3">
    <source>
        <dbReference type="Proteomes" id="UP001604336"/>
    </source>
</evidence>
<evidence type="ECO:0000313" key="2">
    <source>
        <dbReference type="EMBL" id="KAL2526226.1"/>
    </source>
</evidence>
<reference evidence="3" key="1">
    <citation type="submission" date="2024-07" db="EMBL/GenBank/DDBJ databases">
        <title>Two chromosome-level genome assemblies of Korean endemic species Abeliophyllum distichum and Forsythia ovata (Oleaceae).</title>
        <authorList>
            <person name="Jang H."/>
        </authorList>
    </citation>
    <scope>NUCLEOTIDE SEQUENCE [LARGE SCALE GENOMIC DNA]</scope>
</reference>
<organism evidence="2 3">
    <name type="scientific">Abeliophyllum distichum</name>
    <dbReference type="NCBI Taxonomy" id="126358"/>
    <lineage>
        <taxon>Eukaryota</taxon>
        <taxon>Viridiplantae</taxon>
        <taxon>Streptophyta</taxon>
        <taxon>Embryophyta</taxon>
        <taxon>Tracheophyta</taxon>
        <taxon>Spermatophyta</taxon>
        <taxon>Magnoliopsida</taxon>
        <taxon>eudicotyledons</taxon>
        <taxon>Gunneridae</taxon>
        <taxon>Pentapetalae</taxon>
        <taxon>asterids</taxon>
        <taxon>lamiids</taxon>
        <taxon>Lamiales</taxon>
        <taxon>Oleaceae</taxon>
        <taxon>Forsythieae</taxon>
        <taxon>Abeliophyllum</taxon>
    </lineage>
</organism>
<dbReference type="PANTHER" id="PTHR38936:SF1">
    <property type="entry name" value="DUF641 DOMAIN-CONTAINING PROTEIN"/>
    <property type="match status" value="1"/>
</dbReference>
<dbReference type="EMBL" id="JBFOLK010000003">
    <property type="protein sequence ID" value="KAL2526226.1"/>
    <property type="molecule type" value="Genomic_DNA"/>
</dbReference>
<keyword evidence="3" id="KW-1185">Reference proteome</keyword>
<name>A0ABD1UMD8_9LAMI</name>